<proteinExistence type="predicted"/>
<dbReference type="SUPFAM" id="SSF50475">
    <property type="entry name" value="FMN-binding split barrel"/>
    <property type="match status" value="1"/>
</dbReference>
<dbReference type="SMART" id="SM00903">
    <property type="entry name" value="Flavin_Reduct"/>
    <property type="match status" value="1"/>
</dbReference>
<dbReference type="InterPro" id="IPR002563">
    <property type="entry name" value="Flavin_Rdtase-like_dom"/>
</dbReference>
<dbReference type="AlphaFoldDB" id="A0A101FXL6"/>
<accession>A0A101FXL6</accession>
<dbReference type="EMBL" id="LGFU01000050">
    <property type="protein sequence ID" value="KUK46244.1"/>
    <property type="molecule type" value="Genomic_DNA"/>
</dbReference>
<evidence type="ECO:0000256" key="1">
    <source>
        <dbReference type="ARBA" id="ARBA00023002"/>
    </source>
</evidence>
<evidence type="ECO:0000313" key="3">
    <source>
        <dbReference type="EMBL" id="KUK46244.1"/>
    </source>
</evidence>
<feature type="domain" description="Flavin reductase like" evidence="2">
    <location>
        <begin position="14"/>
        <end position="161"/>
    </location>
</feature>
<name>A0A101FXL6_9CHLR</name>
<evidence type="ECO:0000259" key="2">
    <source>
        <dbReference type="SMART" id="SM00903"/>
    </source>
</evidence>
<dbReference type="Pfam" id="PF01613">
    <property type="entry name" value="Flavin_Reduct"/>
    <property type="match status" value="1"/>
</dbReference>
<dbReference type="PANTHER" id="PTHR30466:SF1">
    <property type="entry name" value="FMN REDUCTASE (NADH) RUTF"/>
    <property type="match status" value="1"/>
</dbReference>
<dbReference type="Gene3D" id="2.30.110.10">
    <property type="entry name" value="Electron Transport, Fmn-binding Protein, Chain A"/>
    <property type="match status" value="1"/>
</dbReference>
<keyword evidence="1" id="KW-0560">Oxidoreductase</keyword>
<dbReference type="Proteomes" id="UP000064249">
    <property type="component" value="Unassembled WGS sequence"/>
</dbReference>
<dbReference type="InterPro" id="IPR012349">
    <property type="entry name" value="Split_barrel_FMN-bd"/>
</dbReference>
<sequence length="163" mass="18137">MKKAVNSEELKEAMRAWITGVAIVTGYHNGIVHGMTANSFNSISLSPPTVLVALRHHTRTQQLVKEGGAFGVSILNTEQVNLAKRFAGQIDIDQPRFEGVETFTMETNVPLLRHGMAFFDCKVVNAFDVGETTVFLGEVLAARNNGKEHDPLLYINREWRRLA</sequence>
<comment type="caution">
    <text evidence="3">The sequence shown here is derived from an EMBL/GenBank/DDBJ whole genome shotgun (WGS) entry which is preliminary data.</text>
</comment>
<dbReference type="GO" id="GO:0042602">
    <property type="term" value="F:riboflavin reductase (NADPH) activity"/>
    <property type="evidence" value="ECO:0007669"/>
    <property type="project" value="TreeGrafter"/>
</dbReference>
<gene>
    <name evidence="3" type="ORF">XD73_0884</name>
</gene>
<dbReference type="GO" id="GO:0010181">
    <property type="term" value="F:FMN binding"/>
    <property type="evidence" value="ECO:0007669"/>
    <property type="project" value="InterPro"/>
</dbReference>
<organism evidence="3 4">
    <name type="scientific">Anaerolinea thermophila</name>
    <dbReference type="NCBI Taxonomy" id="167964"/>
    <lineage>
        <taxon>Bacteria</taxon>
        <taxon>Bacillati</taxon>
        <taxon>Chloroflexota</taxon>
        <taxon>Anaerolineae</taxon>
        <taxon>Anaerolineales</taxon>
        <taxon>Anaerolineaceae</taxon>
        <taxon>Anaerolinea</taxon>
    </lineage>
</organism>
<dbReference type="PANTHER" id="PTHR30466">
    <property type="entry name" value="FLAVIN REDUCTASE"/>
    <property type="match status" value="1"/>
</dbReference>
<protein>
    <submittedName>
        <fullName evidence="3">Flavin reductase</fullName>
    </submittedName>
</protein>
<dbReference type="InterPro" id="IPR050268">
    <property type="entry name" value="NADH-dep_flavin_reductase"/>
</dbReference>
<evidence type="ECO:0000313" key="4">
    <source>
        <dbReference type="Proteomes" id="UP000064249"/>
    </source>
</evidence>
<reference evidence="3 4" key="1">
    <citation type="journal article" date="2015" name="MBio">
        <title>Genome-Resolved Metagenomic Analysis Reveals Roles for Candidate Phyla and Other Microbial Community Members in Biogeochemical Transformations in Oil Reservoirs.</title>
        <authorList>
            <person name="Hu P."/>
            <person name="Tom L."/>
            <person name="Singh A."/>
            <person name="Thomas B.C."/>
            <person name="Baker B.J."/>
            <person name="Piceno Y.M."/>
            <person name="Andersen G.L."/>
            <person name="Banfield J.F."/>
        </authorList>
    </citation>
    <scope>NUCLEOTIDE SEQUENCE [LARGE SCALE GENOMIC DNA]</scope>
    <source>
        <strain evidence="3">46_16</strain>
    </source>
</reference>